<dbReference type="PATRIC" id="fig|265546.4.peg.2445"/>
<dbReference type="Proteomes" id="UP000032047">
    <property type="component" value="Unassembled WGS sequence"/>
</dbReference>
<keyword evidence="2" id="KW-1185">Reference proteome</keyword>
<reference evidence="1 2" key="1">
    <citation type="submission" date="2015-01" db="EMBL/GenBank/DDBJ databases">
        <title>Genome sequence of Anoxybacillus ayderensis strain AB04.</title>
        <authorList>
            <person name="Belduz A.O."/>
            <person name="Canakci S."/>
            <person name="Chan K.-G."/>
            <person name="Kahar U.M."/>
            <person name="Yaakob A.S."/>
            <person name="Chan C.S."/>
            <person name="Goh K.M."/>
        </authorList>
    </citation>
    <scope>NUCLEOTIDE SEQUENCE [LARGE SCALE GENOMIC DNA]</scope>
    <source>
        <strain evidence="1 2">AB04</strain>
    </source>
</reference>
<dbReference type="Pfam" id="PF20111">
    <property type="entry name" value="DUF6501"/>
    <property type="match status" value="1"/>
</dbReference>
<name>A0A0D0HJJ2_9BACL</name>
<dbReference type="InterPro" id="IPR045447">
    <property type="entry name" value="DUF6501"/>
</dbReference>
<accession>A0A7W0C2Z4</accession>
<organism evidence="1 2">
    <name type="scientific">Anoxybacillus ayderensis</name>
    <dbReference type="NCBI Taxonomy" id="265546"/>
    <lineage>
        <taxon>Bacteria</taxon>
        <taxon>Bacillati</taxon>
        <taxon>Bacillota</taxon>
        <taxon>Bacilli</taxon>
        <taxon>Bacillales</taxon>
        <taxon>Anoxybacillaceae</taxon>
        <taxon>Anoxybacillus</taxon>
    </lineage>
</organism>
<proteinExistence type="predicted"/>
<evidence type="ECO:0000313" key="1">
    <source>
        <dbReference type="EMBL" id="KIP20384.1"/>
    </source>
</evidence>
<gene>
    <name evidence="1" type="ORF">JV16_02432</name>
</gene>
<evidence type="ECO:0000313" key="2">
    <source>
        <dbReference type="Proteomes" id="UP000032047"/>
    </source>
</evidence>
<sequence>MMIHLNWHERPTIKTVVCNHTNAEKYIVHNVLTPGREYEVKNETDDFYFIIDNRGKVGGYYKHYFTEKAV</sequence>
<accession>A0A0D0HJJ2</accession>
<comment type="caution">
    <text evidence="1">The sequence shown here is derived from an EMBL/GenBank/DDBJ whole genome shotgun (WGS) entry which is preliminary data.</text>
</comment>
<dbReference type="EMBL" id="JXTG01000017">
    <property type="protein sequence ID" value="KIP20384.1"/>
    <property type="molecule type" value="Genomic_DNA"/>
</dbReference>
<dbReference type="AlphaFoldDB" id="A0A0D0HJJ2"/>
<protein>
    <submittedName>
        <fullName evidence="1">Uncharacterized protein</fullName>
    </submittedName>
</protein>